<dbReference type="InterPro" id="IPR011990">
    <property type="entry name" value="TPR-like_helical_dom_sf"/>
</dbReference>
<dbReference type="EMBL" id="ADVG01000004">
    <property type="protein sequence ID" value="EFH81953.1"/>
    <property type="molecule type" value="Genomic_DNA"/>
</dbReference>
<sequence length="1372" mass="154412">MNSKTTYHQQVSYCGKPRCRKCREGTGHGPYWYAYKTVDGRTTRTYIGKNLPPEIQAQLEGRSETSALAEASSQSQALVRIYVLGQFRLERRSPRSGEWQTVTESTWQHQRVRALLASLVCANGRKMGREQIIEMLWQDLDYETASNRLDRAVYSLRQLFEPQRSRPATSPLLLTEREVLVLGDQSQVWIDADAFEQLLTQANALIHSDPGQAEKRLNEAATLYGGSFLPEMRKMEWSGARRSSLQRSWIGMLLELADMRTQREAFQDAIIPLDRLLAVDPTNEAAVQRIMKLLVHLDRRGEALRAYKHLAQVLRQEYNIVPLPDTRQLYEDLKRGNKSVATEVRGSAIGVAEQIASAQATRTGGTETSPAIQIGRAHQSPLIGREKELAILREMVETTEHAARFKLTVQKKTIASTLDTPRRPQCGVLMGEVGIGKTRLAEELSREARGKSWAVAWSRVYAQEGSIPYRLWTEVLRKATTQGAWQRQELTRRPLVFQPLTALLPELTEFLPPVALTPPLPPEQEQLRLWEATRELLTLISESTPLIIALDDLQWADGSSCELLAYLARRIQGYPIVIVGTCRDNELPLNHPLKALLTDLQREHAVETVSLEPLETEQISTLVSYVSNISQPLAQSISKRADGNPFFAEELARGLGAQLATASASTGQNGNGHTTVRGTLGKVNANGEEPLPDTISAVLDLRLERLSDACRRLLQKAAVLGGSFQFQVICAMEANTPDMDEDLVLDLLEEGLTSGMLTEEGTGTRVTYQFWHPLLVSHLYDRLSAARRASLHRRAADVFQQMYGDHEEHAATITDHLVKGGAISSKIAHFAELAARFSYSLSAYPDAEKHYKIALENLDRTTQNQEHYAYLLECVGECTRFQGKFEEARSFYEQALEEHRKLNGYNAFSKEEAQIQALLLCEIGSNWYEVGNAQKAQQFYQLSEELLKKVDITAGHAWAYLWYWESRNSWREGNYNRAREVLLEAIHLFEDTTNRGNSGIGKLSYSTQIQRTLLGDPVILGRMYNLLGMIETASGRSSDGLNYYSKALTIFEQYDQARDIALLSCNMGDVHLRRAEFEQSQAALRRSLNLAERVGETQLISFARGNLGVLDARRGNLREAEADLEQSIADAESLNQTAIISIMQATLATVQQDLGKLSKARVALRQALKLSYSMQIPPYTGMSLVSLGNLRLRQYLESVMGEENHLTQSMFLKKARLTLEKALNIEGLEVETRIEGQLALAEVWLLMGEDVKADEQVEQASANIDKYELTWLQCLEQRILGNVKAHAANVVEAARSYDHALSASRKYGMRLEEAHTLLSYGQLLLKKHPDLANHEEQSYQRGMRYLQDALRIFKECGAELDARRAEKILEDL</sequence>
<dbReference type="Gene3D" id="3.40.50.300">
    <property type="entry name" value="P-loop containing nucleotide triphosphate hydrolases"/>
    <property type="match status" value="1"/>
</dbReference>
<keyword evidence="1" id="KW-0547">Nucleotide-binding</keyword>
<dbReference type="GO" id="GO:0005524">
    <property type="term" value="F:ATP binding"/>
    <property type="evidence" value="ECO:0007669"/>
    <property type="project" value="UniProtKB-KW"/>
</dbReference>
<dbReference type="SUPFAM" id="SSF48452">
    <property type="entry name" value="TPR-like"/>
    <property type="match status" value="4"/>
</dbReference>
<dbReference type="Gene3D" id="1.25.40.10">
    <property type="entry name" value="Tetratricopeptide repeat domain"/>
    <property type="match status" value="4"/>
</dbReference>
<dbReference type="InterPro" id="IPR005158">
    <property type="entry name" value="BTAD"/>
</dbReference>
<feature type="domain" description="Bacterial transcriptional activator" evidence="3">
    <location>
        <begin position="190"/>
        <end position="334"/>
    </location>
</feature>
<dbReference type="GO" id="GO:0004016">
    <property type="term" value="F:adenylate cyclase activity"/>
    <property type="evidence" value="ECO:0007669"/>
    <property type="project" value="TreeGrafter"/>
</dbReference>
<dbReference type="PANTHER" id="PTHR16305">
    <property type="entry name" value="TESTICULAR SOLUBLE ADENYLYL CYCLASE"/>
    <property type="match status" value="1"/>
</dbReference>
<dbReference type="InterPro" id="IPR019734">
    <property type="entry name" value="TPR_rpt"/>
</dbReference>
<evidence type="ECO:0000313" key="5">
    <source>
        <dbReference type="Proteomes" id="UP000004508"/>
    </source>
</evidence>
<evidence type="ECO:0000259" key="3">
    <source>
        <dbReference type="SMART" id="SM01043"/>
    </source>
</evidence>
<keyword evidence="5" id="KW-1185">Reference proteome</keyword>
<dbReference type="InterPro" id="IPR046738">
    <property type="entry name" value="DUF6788"/>
</dbReference>
<dbReference type="PANTHER" id="PTHR16305:SF28">
    <property type="entry name" value="GUANYLATE CYCLASE DOMAIN-CONTAINING PROTEIN"/>
    <property type="match status" value="1"/>
</dbReference>
<dbReference type="InParanoid" id="D6TZG3"/>
<protein>
    <submittedName>
        <fullName evidence="4">Transcriptional activator domain protein</fullName>
    </submittedName>
</protein>
<dbReference type="GO" id="GO:0003677">
    <property type="term" value="F:DNA binding"/>
    <property type="evidence" value="ECO:0007669"/>
    <property type="project" value="InterPro"/>
</dbReference>
<dbReference type="SMART" id="SM01043">
    <property type="entry name" value="BTAD"/>
    <property type="match status" value="1"/>
</dbReference>
<dbReference type="GO" id="GO:0006355">
    <property type="term" value="P:regulation of DNA-templated transcription"/>
    <property type="evidence" value="ECO:0007669"/>
    <property type="project" value="InterPro"/>
</dbReference>
<dbReference type="SUPFAM" id="SSF46894">
    <property type="entry name" value="C-terminal effector domain of the bipartite response regulators"/>
    <property type="match status" value="1"/>
</dbReference>
<dbReference type="InterPro" id="IPR036388">
    <property type="entry name" value="WH-like_DNA-bd_sf"/>
</dbReference>
<comment type="caution">
    <text evidence="4">The sequence shown here is derived from an EMBL/GenBank/DDBJ whole genome shotgun (WGS) entry which is preliminary data.</text>
</comment>
<reference evidence="4 5" key="1">
    <citation type="journal article" date="2011" name="Stand. Genomic Sci.">
        <title>Non-contiguous finished genome sequence and contextual data of the filamentous soil bacterium Ktedonobacter racemifer type strain (SOSP1-21).</title>
        <authorList>
            <person name="Chang Y.J."/>
            <person name="Land M."/>
            <person name="Hauser L."/>
            <person name="Chertkov O."/>
            <person name="Del Rio T.G."/>
            <person name="Nolan M."/>
            <person name="Copeland A."/>
            <person name="Tice H."/>
            <person name="Cheng J.F."/>
            <person name="Lucas S."/>
            <person name="Han C."/>
            <person name="Goodwin L."/>
            <person name="Pitluck S."/>
            <person name="Ivanova N."/>
            <person name="Ovchinikova G."/>
            <person name="Pati A."/>
            <person name="Chen A."/>
            <person name="Palaniappan K."/>
            <person name="Mavromatis K."/>
            <person name="Liolios K."/>
            <person name="Brettin T."/>
            <person name="Fiebig A."/>
            <person name="Rohde M."/>
            <person name="Abt B."/>
            <person name="Goker M."/>
            <person name="Detter J.C."/>
            <person name="Woyke T."/>
            <person name="Bristow J."/>
            <person name="Eisen J.A."/>
            <person name="Markowitz V."/>
            <person name="Hugenholtz P."/>
            <person name="Kyrpides N.C."/>
            <person name="Klenk H.P."/>
            <person name="Lapidus A."/>
        </authorList>
    </citation>
    <scope>NUCLEOTIDE SEQUENCE [LARGE SCALE GENOMIC DNA]</scope>
    <source>
        <strain evidence="5">DSM 44963</strain>
    </source>
</reference>
<dbReference type="RefSeq" id="WP_007919687.1">
    <property type="nucleotide sequence ID" value="NZ_ADVG01000004.1"/>
</dbReference>
<evidence type="ECO:0000256" key="1">
    <source>
        <dbReference type="ARBA" id="ARBA00022741"/>
    </source>
</evidence>
<accession>D6TZG3</accession>
<dbReference type="eggNOG" id="COG3629">
    <property type="taxonomic scope" value="Bacteria"/>
</dbReference>
<dbReference type="Gene3D" id="1.10.10.10">
    <property type="entry name" value="Winged helix-like DNA-binding domain superfamily/Winged helix DNA-binding domain"/>
    <property type="match status" value="1"/>
</dbReference>
<dbReference type="InterPro" id="IPR027417">
    <property type="entry name" value="P-loop_NTPase"/>
</dbReference>
<dbReference type="Proteomes" id="UP000004508">
    <property type="component" value="Unassembled WGS sequence"/>
</dbReference>
<evidence type="ECO:0000313" key="4">
    <source>
        <dbReference type="EMBL" id="EFH81953.1"/>
    </source>
</evidence>
<dbReference type="Pfam" id="PF13424">
    <property type="entry name" value="TPR_12"/>
    <property type="match status" value="1"/>
</dbReference>
<proteinExistence type="predicted"/>
<dbReference type="Pfam" id="PF20586">
    <property type="entry name" value="DUF6788"/>
    <property type="match status" value="1"/>
</dbReference>
<keyword evidence="2" id="KW-0067">ATP-binding</keyword>
<organism evidence="4 5">
    <name type="scientific">Ktedonobacter racemifer DSM 44963</name>
    <dbReference type="NCBI Taxonomy" id="485913"/>
    <lineage>
        <taxon>Bacteria</taxon>
        <taxon>Bacillati</taxon>
        <taxon>Chloroflexota</taxon>
        <taxon>Ktedonobacteria</taxon>
        <taxon>Ktedonobacterales</taxon>
        <taxon>Ktedonobacteraceae</taxon>
        <taxon>Ktedonobacter</taxon>
    </lineage>
</organism>
<name>D6TZG3_KTERA</name>
<dbReference type="SMART" id="SM00028">
    <property type="entry name" value="TPR"/>
    <property type="match status" value="8"/>
</dbReference>
<dbReference type="STRING" id="485913.Krac_2717"/>
<dbReference type="InterPro" id="IPR041664">
    <property type="entry name" value="AAA_16"/>
</dbReference>
<dbReference type="eggNOG" id="COG3899">
    <property type="taxonomic scope" value="Bacteria"/>
</dbReference>
<gene>
    <name evidence="4" type="ORF">Krac_2717</name>
</gene>
<dbReference type="GO" id="GO:0005737">
    <property type="term" value="C:cytoplasm"/>
    <property type="evidence" value="ECO:0007669"/>
    <property type="project" value="TreeGrafter"/>
</dbReference>
<dbReference type="Pfam" id="PF03704">
    <property type="entry name" value="BTAD"/>
    <property type="match status" value="1"/>
</dbReference>
<evidence type="ECO:0000256" key="2">
    <source>
        <dbReference type="ARBA" id="ARBA00022840"/>
    </source>
</evidence>
<dbReference type="SUPFAM" id="SSF52540">
    <property type="entry name" value="P-loop containing nucleoside triphosphate hydrolases"/>
    <property type="match status" value="1"/>
</dbReference>
<dbReference type="InterPro" id="IPR016032">
    <property type="entry name" value="Sig_transdc_resp-reg_C-effctor"/>
</dbReference>
<dbReference type="Pfam" id="PF13191">
    <property type="entry name" value="AAA_16"/>
    <property type="match status" value="1"/>
</dbReference>
<dbReference type="OrthoDB" id="134656at2"/>